<evidence type="ECO:0000256" key="1">
    <source>
        <dbReference type="SAM" id="Phobius"/>
    </source>
</evidence>
<dbReference type="AlphaFoldDB" id="A0ABD3CAW2"/>
<sequence length="226" mass="23600">MNRLTLDFKLICERALGDKDVGEVHVPIKELLDTPSKPAGADRKQFVSYQVRKPSGKPKGQLFFSYQFGEKIAGAAATATYASPILFSTPPGKVDTEPVTAYPAGPSSAYPLYPPPPGYPATEGKDHYPPAEVYTPAGGYPPPSSGYGYPPPPQSGYGYPPPPMAGYGYPPQAGYGYPQAPPVQKPAKKNKLGMGLGAGLLGGALGGLLIGDMISDAGDFDGGCDF</sequence>
<reference evidence="3" key="1">
    <citation type="journal article" date="2024" name="IScience">
        <title>Strigolactones Initiate the Formation of Haustorium-like Structures in Castilleja.</title>
        <authorList>
            <person name="Buerger M."/>
            <person name="Peterson D."/>
            <person name="Chory J."/>
        </authorList>
    </citation>
    <scope>NUCLEOTIDE SEQUENCE [LARGE SCALE GENOMIC DNA]</scope>
</reference>
<name>A0ABD3CAW2_9LAMI</name>
<dbReference type="EMBL" id="JAVIJP010000047">
    <property type="protein sequence ID" value="KAL3626509.1"/>
    <property type="molecule type" value="Genomic_DNA"/>
</dbReference>
<dbReference type="PANTHER" id="PTHR32246:SF173">
    <property type="entry name" value="C2 DOMAIN-CONTAINING PROTEIN"/>
    <property type="match status" value="1"/>
</dbReference>
<feature type="transmembrane region" description="Helical" evidence="1">
    <location>
        <begin position="192"/>
        <end position="211"/>
    </location>
</feature>
<evidence type="ECO:0000313" key="2">
    <source>
        <dbReference type="EMBL" id="KAL3626509.1"/>
    </source>
</evidence>
<comment type="caution">
    <text evidence="2">The sequence shown here is derived from an EMBL/GenBank/DDBJ whole genome shotgun (WGS) entry which is preliminary data.</text>
</comment>
<organism evidence="2 3">
    <name type="scientific">Castilleja foliolosa</name>
    <dbReference type="NCBI Taxonomy" id="1961234"/>
    <lineage>
        <taxon>Eukaryota</taxon>
        <taxon>Viridiplantae</taxon>
        <taxon>Streptophyta</taxon>
        <taxon>Embryophyta</taxon>
        <taxon>Tracheophyta</taxon>
        <taxon>Spermatophyta</taxon>
        <taxon>Magnoliopsida</taxon>
        <taxon>eudicotyledons</taxon>
        <taxon>Gunneridae</taxon>
        <taxon>Pentapetalae</taxon>
        <taxon>asterids</taxon>
        <taxon>lamiids</taxon>
        <taxon>Lamiales</taxon>
        <taxon>Orobanchaceae</taxon>
        <taxon>Pedicularideae</taxon>
        <taxon>Castillejinae</taxon>
        <taxon>Castilleja</taxon>
    </lineage>
</organism>
<protein>
    <submittedName>
        <fullName evidence="2">Uncharacterized protein</fullName>
    </submittedName>
</protein>
<keyword evidence="3" id="KW-1185">Reference proteome</keyword>
<keyword evidence="1" id="KW-1133">Transmembrane helix</keyword>
<keyword evidence="1" id="KW-0472">Membrane</keyword>
<accession>A0ABD3CAW2</accession>
<proteinExistence type="predicted"/>
<keyword evidence="1" id="KW-0812">Transmembrane</keyword>
<gene>
    <name evidence="2" type="ORF">CASFOL_030058</name>
</gene>
<dbReference type="Proteomes" id="UP001632038">
    <property type="component" value="Unassembled WGS sequence"/>
</dbReference>
<dbReference type="PANTHER" id="PTHR32246">
    <property type="entry name" value="INGRESSION PROTEIN FIC1"/>
    <property type="match status" value="1"/>
</dbReference>
<evidence type="ECO:0000313" key="3">
    <source>
        <dbReference type="Proteomes" id="UP001632038"/>
    </source>
</evidence>